<dbReference type="PANTHER" id="PTHR12302">
    <property type="entry name" value="EBNA2 BINDING PROTEIN P100"/>
    <property type="match status" value="1"/>
</dbReference>
<dbReference type="RefSeq" id="XP_040657226.1">
    <property type="nucleotide sequence ID" value="XM_040802193.1"/>
</dbReference>
<dbReference type="FunFam" id="2.40.50.90:FF:000030">
    <property type="entry name" value="Transcription factor (Snd1/p100), putative"/>
    <property type="match status" value="1"/>
</dbReference>
<evidence type="ECO:0000259" key="10">
    <source>
        <dbReference type="PROSITE" id="PS50830"/>
    </source>
</evidence>
<dbReference type="GeneID" id="63717530"/>
<dbReference type="Proteomes" id="UP000076580">
    <property type="component" value="Chromosome 02"/>
</dbReference>
<dbReference type="SUPFAM" id="SSF50199">
    <property type="entry name" value="Staphylococcal nuclease"/>
    <property type="match status" value="5"/>
</dbReference>
<dbReference type="PROSITE" id="PS50304">
    <property type="entry name" value="TUDOR"/>
    <property type="match status" value="1"/>
</dbReference>
<dbReference type="Gene3D" id="2.30.30.140">
    <property type="match status" value="1"/>
</dbReference>
<dbReference type="AlphaFoldDB" id="A0A151GL88"/>
<dbReference type="FunFam" id="2.40.50.90:FF:000019">
    <property type="entry name" value="Transcription factor (Snd1/p100), putative"/>
    <property type="match status" value="1"/>
</dbReference>
<evidence type="ECO:0000256" key="4">
    <source>
        <dbReference type="ARBA" id="ARBA00022490"/>
    </source>
</evidence>
<keyword evidence="5" id="KW-0597">Phosphoprotein</keyword>
<dbReference type="PANTHER" id="PTHR12302:SF2">
    <property type="entry name" value="STAPHYLOCOCCAL NUCLEASE DOMAIN-CONTAINING PROTEIN 1"/>
    <property type="match status" value="1"/>
</dbReference>
<dbReference type="FunFam" id="2.40.50.90:FF:000010">
    <property type="entry name" value="Ribonuclease"/>
    <property type="match status" value="1"/>
</dbReference>
<dbReference type="FunFam" id="2.40.50.90:FF:000001">
    <property type="entry name" value="Staphylococcal nuclease domain-containing protein"/>
    <property type="match status" value="1"/>
</dbReference>
<dbReference type="GO" id="GO:0031332">
    <property type="term" value="C:RNAi effector complex"/>
    <property type="evidence" value="ECO:0007669"/>
    <property type="project" value="InterPro"/>
</dbReference>
<evidence type="ECO:0000256" key="7">
    <source>
        <dbReference type="PIRNR" id="PIRNR017179"/>
    </source>
</evidence>
<keyword evidence="12" id="KW-1185">Reference proteome</keyword>
<gene>
    <name evidence="11" type="ORF">DCS_04887</name>
</gene>
<accession>A0A151GL88</accession>
<dbReference type="GO" id="GO:0006402">
    <property type="term" value="P:mRNA catabolic process"/>
    <property type="evidence" value="ECO:0007669"/>
    <property type="project" value="UniProtKB-UniRule"/>
</dbReference>
<evidence type="ECO:0000256" key="5">
    <source>
        <dbReference type="ARBA" id="ARBA00022553"/>
    </source>
</evidence>
<dbReference type="GO" id="GO:0003723">
    <property type="term" value="F:RNA binding"/>
    <property type="evidence" value="ECO:0007669"/>
    <property type="project" value="UniProtKB-UniRule"/>
</dbReference>
<dbReference type="InParanoid" id="A0A151GL88"/>
<dbReference type="STRING" id="98403.A0A151GL88"/>
<comment type="caution">
    <text evidence="11">The sequence shown here is derived from an EMBL/GenBank/DDBJ whole genome shotgun (WGS) entry which is preliminary data.</text>
</comment>
<dbReference type="Pfam" id="PF00567">
    <property type="entry name" value="TUDOR"/>
    <property type="match status" value="1"/>
</dbReference>
<feature type="domain" description="TNase-like" evidence="10">
    <location>
        <begin position="3"/>
        <end position="142"/>
    </location>
</feature>
<sequence length="884" mass="97823">MSKTFIGNVKSVLSGDTLVLTSPNNPSAERILSLAYVGAPRLKRDGDEPFAFQSREFLRNLVVGKPVQCTVQYTIPASGRDFGTAKLKDGTDLPDELVKAGWLKVREDAGRKDDSDEAQERLEKLRALESQAKSENKGLWAGVGGIINVQHDLGGPEFMKEWKGKTVDGIVERVLSGDRMLVRLLLSDKKHAQPMTLLAGVRTPSTERTLTSTGTTHPAEEYGNEARQFVETRLLQRLVKVEIVGASAQGQLVANIIHPRGNIAEFLLQDGLARCNDFHSTMLGEKMAALRAAEKQAQSKKLRLHKNHVAKADGGNQEMTVTKILGADTILVKNKTGAEKRINFSSVRGPRAGEPSESPFRDEAKEFLRQRLIGKHVKVSVDGTKPATEGFEARDVATVTEKGKNIGLLLVESGWASVIRHRKDDTDRASNYDELLSAQEKAKEELKGMWSGKPQKAQKFADLSENAQKAKIMLATLQRQKKVPAIVDFCKAGSRFTILIPRENVKLTMVLGGIRAPRAPRADGEGGEPFGKEALELANRRCNQRDCEVDIHDMDKVGGFIGELFINRENFAKALVEEGLASVHAYSAERSGNATELFAAETRAKEAKRGLWHDHDPSQEENGHEEEPEEIVEVAEVTLDKKPTDYRDVIITNIDGNGKLKIQEIGKGTAALETLMSEFRKFHLDSKNGKPLADAPKTGEFVSAKFSADGQWYRGRVRGNDRTAKMSEVLYVDYGNSEKVAWSSLRPLEQSQFGVQKLKAQAVDASLSFVQLPTGADYYGDAIGYIADLTEGKRLVGSFDFVDTKENVNYITLYDPKSDKQLPGLNDSINKEVVAGGYGMVPKKLKAWERSKAFETYLKHLREVESQAKLDRRGMWEYGDITED</sequence>
<dbReference type="Gene3D" id="2.40.50.90">
    <property type="match status" value="5"/>
</dbReference>
<dbReference type="FunFam" id="2.30.30.140:FF:000018">
    <property type="entry name" value="Serine/threonine-protein kinase 31"/>
    <property type="match status" value="1"/>
</dbReference>
<dbReference type="InterPro" id="IPR035437">
    <property type="entry name" value="SNase_OB-fold_sf"/>
</dbReference>
<dbReference type="GO" id="GO:0031047">
    <property type="term" value="P:regulatory ncRNA-mediated gene silencing"/>
    <property type="evidence" value="ECO:0007669"/>
    <property type="project" value="UniProtKB-UniRule"/>
</dbReference>
<evidence type="ECO:0000259" key="9">
    <source>
        <dbReference type="PROSITE" id="PS50304"/>
    </source>
</evidence>
<dbReference type="SMART" id="SM00333">
    <property type="entry name" value="TUDOR"/>
    <property type="match status" value="1"/>
</dbReference>
<dbReference type="OrthoDB" id="10023235at2759"/>
<dbReference type="SMART" id="SM00318">
    <property type="entry name" value="SNc"/>
    <property type="match status" value="4"/>
</dbReference>
<evidence type="ECO:0000256" key="6">
    <source>
        <dbReference type="ARBA" id="ARBA00022737"/>
    </source>
</evidence>
<dbReference type="SUPFAM" id="SSF63748">
    <property type="entry name" value="Tudor/PWWP/MBT"/>
    <property type="match status" value="1"/>
</dbReference>
<dbReference type="GO" id="GO:0005634">
    <property type="term" value="C:nucleus"/>
    <property type="evidence" value="ECO:0007669"/>
    <property type="project" value="TreeGrafter"/>
</dbReference>
<feature type="domain" description="TNase-like" evidence="10">
    <location>
        <begin position="165"/>
        <end position="307"/>
    </location>
</feature>
<dbReference type="GO" id="GO:0005829">
    <property type="term" value="C:cytosol"/>
    <property type="evidence" value="ECO:0007669"/>
    <property type="project" value="UniProtKB-UniRule"/>
</dbReference>
<evidence type="ECO:0000256" key="1">
    <source>
        <dbReference type="ARBA" id="ARBA00004496"/>
    </source>
</evidence>
<reference evidence="11 12" key="1">
    <citation type="journal article" date="2016" name="Sci. Rep.">
        <title>Insights into Adaptations to a Near-Obligate Nematode Endoparasitic Lifestyle from the Finished Genome of Drechmeria coniospora.</title>
        <authorList>
            <person name="Zhang L."/>
            <person name="Zhou Z."/>
            <person name="Guo Q."/>
            <person name="Fokkens L."/>
            <person name="Miskei M."/>
            <person name="Pocsi I."/>
            <person name="Zhang W."/>
            <person name="Chen M."/>
            <person name="Wang L."/>
            <person name="Sun Y."/>
            <person name="Donzelli B.G."/>
            <person name="Gibson D.M."/>
            <person name="Nelson D.R."/>
            <person name="Luo J.G."/>
            <person name="Rep M."/>
            <person name="Liu H."/>
            <person name="Yang S."/>
            <person name="Wang J."/>
            <person name="Krasnoff S.B."/>
            <person name="Xu Y."/>
            <person name="Molnar I."/>
            <person name="Lin M."/>
        </authorList>
    </citation>
    <scope>NUCLEOTIDE SEQUENCE [LARGE SCALE GENOMIC DNA]</scope>
    <source>
        <strain evidence="11 12">ARSEF 6962</strain>
    </source>
</reference>
<dbReference type="Pfam" id="PF00565">
    <property type="entry name" value="SNase"/>
    <property type="match status" value="4"/>
</dbReference>
<dbReference type="EMBL" id="LAYC01000002">
    <property type="protein sequence ID" value="KYK57874.1"/>
    <property type="molecule type" value="Genomic_DNA"/>
</dbReference>
<name>A0A151GL88_DRECN</name>
<keyword evidence="4 7" id="KW-0963">Cytoplasm</keyword>
<feature type="compositionally biased region" description="Basic and acidic residues" evidence="8">
    <location>
        <begin position="610"/>
        <end position="622"/>
    </location>
</feature>
<feature type="domain" description="Tudor" evidence="9">
    <location>
        <begin position="695"/>
        <end position="755"/>
    </location>
</feature>
<evidence type="ECO:0000256" key="2">
    <source>
        <dbReference type="ARBA" id="ARBA00013404"/>
    </source>
</evidence>
<dbReference type="GO" id="GO:0004518">
    <property type="term" value="F:nuclease activity"/>
    <property type="evidence" value="ECO:0007669"/>
    <property type="project" value="TreeGrafter"/>
</dbReference>
<feature type="domain" description="TNase-like" evidence="10">
    <location>
        <begin position="481"/>
        <end position="614"/>
    </location>
</feature>
<dbReference type="InterPro" id="IPR002999">
    <property type="entry name" value="Tudor"/>
</dbReference>
<comment type="subcellular location">
    <subcellularLocation>
        <location evidence="1 7">Cytoplasm</location>
    </subcellularLocation>
</comment>
<evidence type="ECO:0000256" key="8">
    <source>
        <dbReference type="SAM" id="MobiDB-lite"/>
    </source>
</evidence>
<dbReference type="InterPro" id="IPR016685">
    <property type="entry name" value="Silence_cplx_Nase-comp_TudorSN"/>
</dbReference>
<evidence type="ECO:0000313" key="12">
    <source>
        <dbReference type="Proteomes" id="UP000076580"/>
    </source>
</evidence>
<feature type="domain" description="TNase-like" evidence="10">
    <location>
        <begin position="315"/>
        <end position="452"/>
    </location>
</feature>
<evidence type="ECO:0000313" key="11">
    <source>
        <dbReference type="EMBL" id="KYK57874.1"/>
    </source>
</evidence>
<feature type="region of interest" description="Disordered" evidence="8">
    <location>
        <begin position="610"/>
        <end position="629"/>
    </location>
</feature>
<evidence type="ECO:0000256" key="3">
    <source>
        <dbReference type="ARBA" id="ARBA00014651"/>
    </source>
</evidence>
<dbReference type="PROSITE" id="PS50830">
    <property type="entry name" value="TNASE_3"/>
    <property type="match status" value="4"/>
</dbReference>
<protein>
    <recommendedName>
        <fullName evidence="2">Probable endonuclease LCL3</fullName>
    </recommendedName>
    <alternativeName>
        <fullName evidence="3">Probable endonuclease lcl3</fullName>
    </alternativeName>
</protein>
<keyword evidence="6" id="KW-0677">Repeat</keyword>
<dbReference type="PIRSF" id="PIRSF017179">
    <property type="entry name" value="RISC-Tudor-SN"/>
    <property type="match status" value="1"/>
</dbReference>
<proteinExistence type="predicted"/>
<dbReference type="InterPro" id="IPR016071">
    <property type="entry name" value="Staphylococal_nuclease_OB-fold"/>
</dbReference>
<organism evidence="11 12">
    <name type="scientific">Drechmeria coniospora</name>
    <name type="common">Nematophagous fungus</name>
    <name type="synonym">Meria coniospora</name>
    <dbReference type="NCBI Taxonomy" id="98403"/>
    <lineage>
        <taxon>Eukaryota</taxon>
        <taxon>Fungi</taxon>
        <taxon>Dikarya</taxon>
        <taxon>Ascomycota</taxon>
        <taxon>Pezizomycotina</taxon>
        <taxon>Sordariomycetes</taxon>
        <taxon>Hypocreomycetidae</taxon>
        <taxon>Hypocreales</taxon>
        <taxon>Ophiocordycipitaceae</taxon>
        <taxon>Drechmeria</taxon>
    </lineage>
</organism>